<dbReference type="GO" id="GO:0005886">
    <property type="term" value="C:plasma membrane"/>
    <property type="evidence" value="ECO:0007669"/>
    <property type="project" value="UniProtKB-SubCell"/>
</dbReference>
<feature type="domain" description="Histidine kinase/HSP90-like ATPase" evidence="17">
    <location>
        <begin position="324"/>
        <end position="435"/>
    </location>
</feature>
<dbReference type="InterPro" id="IPR003660">
    <property type="entry name" value="HAMP_dom"/>
</dbReference>
<evidence type="ECO:0000256" key="12">
    <source>
        <dbReference type="ARBA" id="ARBA00022989"/>
    </source>
</evidence>
<keyword evidence="12 15" id="KW-1133">Transmembrane helix</keyword>
<evidence type="ECO:0000256" key="9">
    <source>
        <dbReference type="ARBA" id="ARBA00022741"/>
    </source>
</evidence>
<keyword evidence="6" id="KW-0597">Phosphoprotein</keyword>
<organism evidence="19">
    <name type="scientific">Candidatus Nitricoxidivorans perseverans</name>
    <dbReference type="NCBI Taxonomy" id="2975601"/>
    <lineage>
        <taxon>Bacteria</taxon>
        <taxon>Pseudomonadati</taxon>
        <taxon>Pseudomonadota</taxon>
        <taxon>Betaproteobacteria</taxon>
        <taxon>Nitrosomonadales</taxon>
        <taxon>Sterolibacteriaceae</taxon>
        <taxon>Candidatus Nitricoxidivorans</taxon>
    </lineage>
</organism>
<dbReference type="GO" id="GO:0000155">
    <property type="term" value="F:phosphorelay sensor kinase activity"/>
    <property type="evidence" value="ECO:0007669"/>
    <property type="project" value="InterPro"/>
</dbReference>
<dbReference type="PRINTS" id="PR00344">
    <property type="entry name" value="BCTRLSENSOR"/>
</dbReference>
<evidence type="ECO:0000259" key="18">
    <source>
        <dbReference type="SMART" id="SM00388"/>
    </source>
</evidence>
<evidence type="ECO:0000256" key="2">
    <source>
        <dbReference type="ARBA" id="ARBA00004429"/>
    </source>
</evidence>
<dbReference type="Pfam" id="PF00672">
    <property type="entry name" value="HAMP"/>
    <property type="match status" value="1"/>
</dbReference>
<evidence type="ECO:0000256" key="10">
    <source>
        <dbReference type="ARBA" id="ARBA00022777"/>
    </source>
</evidence>
<evidence type="ECO:0000256" key="1">
    <source>
        <dbReference type="ARBA" id="ARBA00000085"/>
    </source>
</evidence>
<evidence type="ECO:0000256" key="15">
    <source>
        <dbReference type="SAM" id="Phobius"/>
    </source>
</evidence>
<evidence type="ECO:0000313" key="19">
    <source>
        <dbReference type="EMBL" id="WIM04853.1"/>
    </source>
</evidence>
<evidence type="ECO:0000256" key="5">
    <source>
        <dbReference type="ARBA" id="ARBA00022519"/>
    </source>
</evidence>
<comment type="subcellular location">
    <subcellularLocation>
        <location evidence="2">Cell inner membrane</location>
        <topology evidence="2">Multi-pass membrane protein</topology>
    </subcellularLocation>
</comment>
<dbReference type="CDD" id="cd06225">
    <property type="entry name" value="HAMP"/>
    <property type="match status" value="1"/>
</dbReference>
<dbReference type="Proteomes" id="UP001234916">
    <property type="component" value="Chromosome"/>
</dbReference>
<protein>
    <recommendedName>
        <fullName evidence="3">histidine kinase</fullName>
        <ecNumber evidence="3">2.7.13.3</ecNumber>
    </recommendedName>
</protein>
<keyword evidence="5" id="KW-0997">Cell inner membrane</keyword>
<keyword evidence="14 15" id="KW-0472">Membrane</keyword>
<dbReference type="SMART" id="SM00387">
    <property type="entry name" value="HATPase_c"/>
    <property type="match status" value="1"/>
</dbReference>
<dbReference type="SUPFAM" id="SSF55874">
    <property type="entry name" value="ATPase domain of HSP90 chaperone/DNA topoisomerase II/histidine kinase"/>
    <property type="match status" value="1"/>
</dbReference>
<dbReference type="EC" id="2.7.13.3" evidence="3"/>
<dbReference type="CDD" id="cd00082">
    <property type="entry name" value="HisKA"/>
    <property type="match status" value="1"/>
</dbReference>
<reference evidence="19" key="1">
    <citation type="journal article" date="2023" name="Nat. Microbiol.">
        <title>Enrichment and characterization of a nitric oxide-reducing microbial community in a continuous bioreactor.</title>
        <authorList>
            <person name="Garrido-Amador P."/>
            <person name="Stortenbeker N."/>
            <person name="Wessels H.J.C.T."/>
            <person name="Speth D.R."/>
            <person name="Garcia-Heredia I."/>
            <person name="Kartal B."/>
        </authorList>
    </citation>
    <scope>NUCLEOTIDE SEQUENCE</scope>
    <source>
        <strain evidence="19">MAG1</strain>
    </source>
</reference>
<dbReference type="KEGG" id="npv:OHM77_09075"/>
<evidence type="ECO:0000256" key="6">
    <source>
        <dbReference type="ARBA" id="ARBA00022553"/>
    </source>
</evidence>
<feature type="transmembrane region" description="Helical" evidence="15">
    <location>
        <begin position="154"/>
        <end position="176"/>
    </location>
</feature>
<dbReference type="InterPro" id="IPR003594">
    <property type="entry name" value="HATPase_dom"/>
</dbReference>
<dbReference type="SUPFAM" id="SSF158472">
    <property type="entry name" value="HAMP domain-like"/>
    <property type="match status" value="1"/>
</dbReference>
<dbReference type="InterPro" id="IPR003661">
    <property type="entry name" value="HisK_dim/P_dom"/>
</dbReference>
<evidence type="ECO:0000256" key="7">
    <source>
        <dbReference type="ARBA" id="ARBA00022679"/>
    </source>
</evidence>
<feature type="domain" description="HAMP" evidence="16">
    <location>
        <begin position="177"/>
        <end position="229"/>
    </location>
</feature>
<dbReference type="Gene3D" id="1.10.287.130">
    <property type="match status" value="1"/>
</dbReference>
<dbReference type="PANTHER" id="PTHR44936:SF5">
    <property type="entry name" value="SENSOR HISTIDINE KINASE ENVZ"/>
    <property type="match status" value="1"/>
</dbReference>
<evidence type="ECO:0000256" key="13">
    <source>
        <dbReference type="ARBA" id="ARBA00023012"/>
    </source>
</evidence>
<dbReference type="PANTHER" id="PTHR44936">
    <property type="entry name" value="SENSOR PROTEIN CREC"/>
    <property type="match status" value="1"/>
</dbReference>
<evidence type="ECO:0000256" key="8">
    <source>
        <dbReference type="ARBA" id="ARBA00022692"/>
    </source>
</evidence>
<evidence type="ECO:0000256" key="11">
    <source>
        <dbReference type="ARBA" id="ARBA00022840"/>
    </source>
</evidence>
<dbReference type="EMBL" id="CP107246">
    <property type="protein sequence ID" value="WIM04853.1"/>
    <property type="molecule type" value="Genomic_DNA"/>
</dbReference>
<dbReference type="SMART" id="SM00388">
    <property type="entry name" value="HisKA"/>
    <property type="match status" value="1"/>
</dbReference>
<gene>
    <name evidence="19" type="ORF">OHM77_09075</name>
</gene>
<accession>A0AA49FJU4</accession>
<dbReference type="GO" id="GO:0005524">
    <property type="term" value="F:ATP binding"/>
    <property type="evidence" value="ECO:0007669"/>
    <property type="project" value="UniProtKB-KW"/>
</dbReference>
<keyword evidence="10" id="KW-0418">Kinase</keyword>
<feature type="domain" description="Signal transduction histidine kinase dimerisation/phosphoacceptor" evidence="18">
    <location>
        <begin position="230"/>
        <end position="291"/>
    </location>
</feature>
<keyword evidence="4" id="KW-1003">Cell membrane</keyword>
<feature type="transmembrane region" description="Helical" evidence="15">
    <location>
        <begin position="16"/>
        <end position="40"/>
    </location>
</feature>
<dbReference type="AlphaFoldDB" id="A0AA49FJU4"/>
<evidence type="ECO:0000256" key="3">
    <source>
        <dbReference type="ARBA" id="ARBA00012438"/>
    </source>
</evidence>
<dbReference type="Pfam" id="PF00512">
    <property type="entry name" value="HisKA"/>
    <property type="match status" value="1"/>
</dbReference>
<dbReference type="SUPFAM" id="SSF47384">
    <property type="entry name" value="Homodimeric domain of signal transducing histidine kinase"/>
    <property type="match status" value="1"/>
</dbReference>
<dbReference type="Pfam" id="PF02518">
    <property type="entry name" value="HATPase_c"/>
    <property type="match status" value="1"/>
</dbReference>
<dbReference type="InterPro" id="IPR050980">
    <property type="entry name" value="2C_sensor_his_kinase"/>
</dbReference>
<comment type="catalytic activity">
    <reaction evidence="1">
        <text>ATP + protein L-histidine = ADP + protein N-phospho-L-histidine.</text>
        <dbReference type="EC" id="2.7.13.3"/>
    </reaction>
</comment>
<evidence type="ECO:0000256" key="14">
    <source>
        <dbReference type="ARBA" id="ARBA00023136"/>
    </source>
</evidence>
<dbReference type="InterPro" id="IPR004358">
    <property type="entry name" value="Sig_transdc_His_kin-like_C"/>
</dbReference>
<keyword evidence="9" id="KW-0547">Nucleotide-binding</keyword>
<keyword evidence="11 19" id="KW-0067">ATP-binding</keyword>
<dbReference type="SMART" id="SM00304">
    <property type="entry name" value="HAMP"/>
    <property type="match status" value="1"/>
</dbReference>
<dbReference type="InterPro" id="IPR036890">
    <property type="entry name" value="HATPase_C_sf"/>
</dbReference>
<keyword evidence="8 15" id="KW-0812">Transmembrane</keyword>
<proteinExistence type="predicted"/>
<evidence type="ECO:0000256" key="4">
    <source>
        <dbReference type="ARBA" id="ARBA00022475"/>
    </source>
</evidence>
<sequence>MKDGASQGASLARQNAWLLVLAFVVFELMMAAAVVGFVMMPMARRSAANLSGLMVLSAQTWSELPPETRPAFERELARSHALALRAGPPRPAGDAWHGPFIHFLEAALWEKTGDRRHLVRETAGGEDWFWASLPSGGSAIWVGFPISSLDVRPFLAAAVSLAVGLVLALATALWLARRTVAPLARLEEAAVQVGRGEVPELLPETGPRELAALARRFNDMARQVRELLAARTVLLAGVSHDLRTPLSRMRLALALLEERPAPRLIARMEADIGEMDRLIGNVLDLSRGLERETPQDIALLPLLESLAADDERVTVSCPAAILRAAPLALRRILGNLLENALRHGAGKPVELKAEANGGRMRIGVLDRGPGIPAERVEAMFQPFHRLDASRSPTTGGAGLGLAIVRQLARANGWQVDLLPRIGGGLEAWITLPTGAAP</sequence>
<keyword evidence="13" id="KW-0902">Two-component regulatory system</keyword>
<evidence type="ECO:0000259" key="16">
    <source>
        <dbReference type="SMART" id="SM00304"/>
    </source>
</evidence>
<keyword evidence="7" id="KW-0808">Transferase</keyword>
<dbReference type="Gene3D" id="3.30.565.10">
    <property type="entry name" value="Histidine kinase-like ATPase, C-terminal domain"/>
    <property type="match status" value="1"/>
</dbReference>
<evidence type="ECO:0000259" key="17">
    <source>
        <dbReference type="SMART" id="SM00387"/>
    </source>
</evidence>
<name>A0AA49FJU4_9PROT</name>
<dbReference type="InterPro" id="IPR036097">
    <property type="entry name" value="HisK_dim/P_sf"/>
</dbReference>